<gene>
    <name evidence="2" type="ORF">HNR60_002527</name>
</gene>
<evidence type="ECO:0000313" key="2">
    <source>
        <dbReference type="EMBL" id="MBB5047770.1"/>
    </source>
</evidence>
<dbReference type="EMBL" id="JACHIH010000014">
    <property type="protein sequence ID" value="MBB5047770.1"/>
    <property type="molecule type" value="Genomic_DNA"/>
</dbReference>
<keyword evidence="1" id="KW-0472">Membrane</keyword>
<dbReference type="RefSeq" id="WP_184257921.1">
    <property type="nucleotide sequence ID" value="NZ_JACHIH010000014.1"/>
</dbReference>
<protein>
    <submittedName>
        <fullName evidence="2">Anti-sigma-K factor RskA</fullName>
    </submittedName>
</protein>
<keyword evidence="3" id="KW-1185">Reference proteome</keyword>
<comment type="caution">
    <text evidence="2">The sequence shown here is derived from an EMBL/GenBank/DDBJ whole genome shotgun (WGS) entry which is preliminary data.</text>
</comment>
<dbReference type="InterPro" id="IPR041916">
    <property type="entry name" value="Anti_sigma_zinc_sf"/>
</dbReference>
<proteinExistence type="predicted"/>
<dbReference type="Proteomes" id="UP000542353">
    <property type="component" value="Unassembled WGS sequence"/>
</dbReference>
<organism evidence="2 3">
    <name type="scientific">Rhodopseudomonas rhenobacensis</name>
    <dbReference type="NCBI Taxonomy" id="87461"/>
    <lineage>
        <taxon>Bacteria</taxon>
        <taxon>Pseudomonadati</taxon>
        <taxon>Pseudomonadota</taxon>
        <taxon>Alphaproteobacteria</taxon>
        <taxon>Hyphomicrobiales</taxon>
        <taxon>Nitrobacteraceae</taxon>
        <taxon>Rhodopseudomonas</taxon>
    </lineage>
</organism>
<keyword evidence="1" id="KW-0812">Transmembrane</keyword>
<feature type="transmembrane region" description="Helical" evidence="1">
    <location>
        <begin position="105"/>
        <end position="129"/>
    </location>
</feature>
<name>A0A7W7Z4B0_9BRAD</name>
<evidence type="ECO:0000313" key="3">
    <source>
        <dbReference type="Proteomes" id="UP000542353"/>
    </source>
</evidence>
<keyword evidence="1" id="KW-1133">Transmembrane helix</keyword>
<reference evidence="2 3" key="1">
    <citation type="submission" date="2020-08" db="EMBL/GenBank/DDBJ databases">
        <title>Genomic Encyclopedia of Type Strains, Phase IV (KMG-IV): sequencing the most valuable type-strain genomes for metagenomic binning, comparative biology and taxonomic classification.</title>
        <authorList>
            <person name="Goeker M."/>
        </authorList>
    </citation>
    <scope>NUCLEOTIDE SEQUENCE [LARGE SCALE GENOMIC DNA]</scope>
    <source>
        <strain evidence="2 3">DSM 12706</strain>
    </source>
</reference>
<accession>A0A7W7Z4B0</accession>
<sequence length="223" mass="23519">MVATNKKIQHQPGAIADLLPWHAAGTLDASDARAVEAALASDPELAKQFAAIRDESAAIIHLDESLGAPSRRAMDKLFAAIDAEPSPQAAPRATWSELLTRSPRLIAGAALAAALALLVQAGIIGALALRPQPVRADQAAALDRDAAAQALVRFTPAARVDEIGALLESYRARIVDGSRGGVFRLQFDRAMPPSELDDLMTRMQAEPTVSLAVAAPEIRSPTR</sequence>
<dbReference type="Gene3D" id="1.10.10.1320">
    <property type="entry name" value="Anti-sigma factor, zinc-finger domain"/>
    <property type="match status" value="1"/>
</dbReference>
<evidence type="ECO:0000256" key="1">
    <source>
        <dbReference type="SAM" id="Phobius"/>
    </source>
</evidence>
<dbReference type="AlphaFoldDB" id="A0A7W7Z4B0"/>